<evidence type="ECO:0000256" key="6">
    <source>
        <dbReference type="ARBA" id="ARBA00049552"/>
    </source>
</evidence>
<evidence type="ECO:0008006" key="13">
    <source>
        <dbReference type="Google" id="ProtNLM"/>
    </source>
</evidence>
<evidence type="ECO:0000256" key="8">
    <source>
        <dbReference type="SAM" id="MobiDB-lite"/>
    </source>
</evidence>
<dbReference type="SUPFAM" id="SSF56645">
    <property type="entry name" value="Acyl-CoA dehydrogenase NM domain-like"/>
    <property type="match status" value="1"/>
</dbReference>
<dbReference type="Gene3D" id="1.10.540.10">
    <property type="entry name" value="Acyl-CoA dehydrogenase/oxidase, N-terminal domain"/>
    <property type="match status" value="1"/>
</dbReference>
<dbReference type="Pfam" id="PF02770">
    <property type="entry name" value="Acyl-CoA_dh_M"/>
    <property type="match status" value="1"/>
</dbReference>
<keyword evidence="3 7" id="KW-0285">Flavoprotein</keyword>
<dbReference type="FunFam" id="1.20.140.10:FF:000001">
    <property type="entry name" value="Acyl-CoA dehydrogenase"/>
    <property type="match status" value="1"/>
</dbReference>
<dbReference type="Gene3D" id="2.40.110.10">
    <property type="entry name" value="Butyryl-CoA Dehydrogenase, subunit A, domain 2"/>
    <property type="match status" value="1"/>
</dbReference>
<dbReference type="Gene3D" id="1.20.140.10">
    <property type="entry name" value="Butyryl-CoA Dehydrogenase, subunit A, domain 3"/>
    <property type="match status" value="1"/>
</dbReference>
<evidence type="ECO:0000256" key="5">
    <source>
        <dbReference type="ARBA" id="ARBA00023002"/>
    </source>
</evidence>
<comment type="cofactor">
    <cofactor evidence="1 7">
        <name>FAD</name>
        <dbReference type="ChEBI" id="CHEBI:57692"/>
    </cofactor>
</comment>
<dbReference type="AlphaFoldDB" id="A0A7S4AF26"/>
<organism evidence="12">
    <name type="scientific">Pseudo-nitzschia australis</name>
    <dbReference type="NCBI Taxonomy" id="44445"/>
    <lineage>
        <taxon>Eukaryota</taxon>
        <taxon>Sar</taxon>
        <taxon>Stramenopiles</taxon>
        <taxon>Ochrophyta</taxon>
        <taxon>Bacillariophyta</taxon>
        <taxon>Bacillariophyceae</taxon>
        <taxon>Bacillariophycidae</taxon>
        <taxon>Bacillariales</taxon>
        <taxon>Bacillariaceae</taxon>
        <taxon>Pseudo-nitzschia</taxon>
    </lineage>
</organism>
<accession>A0A7S4AF26</accession>
<dbReference type="InterPro" id="IPR006089">
    <property type="entry name" value="Acyl-CoA_DH_CS"/>
</dbReference>
<dbReference type="PANTHER" id="PTHR43884">
    <property type="entry name" value="ACYL-COA DEHYDROGENASE"/>
    <property type="match status" value="1"/>
</dbReference>
<dbReference type="InterPro" id="IPR037069">
    <property type="entry name" value="AcylCoA_DH/ox_N_sf"/>
</dbReference>
<evidence type="ECO:0000256" key="2">
    <source>
        <dbReference type="ARBA" id="ARBA00009347"/>
    </source>
</evidence>
<dbReference type="GO" id="GO:0006552">
    <property type="term" value="P:L-leucine catabolic process"/>
    <property type="evidence" value="ECO:0007669"/>
    <property type="project" value="TreeGrafter"/>
</dbReference>
<dbReference type="InterPro" id="IPR009100">
    <property type="entry name" value="AcylCoA_DH/oxidase_NM_dom_sf"/>
</dbReference>
<evidence type="ECO:0000256" key="7">
    <source>
        <dbReference type="RuleBase" id="RU362125"/>
    </source>
</evidence>
<evidence type="ECO:0000313" key="12">
    <source>
        <dbReference type="EMBL" id="CAE0713308.1"/>
    </source>
</evidence>
<keyword evidence="5 7" id="KW-0560">Oxidoreductase</keyword>
<dbReference type="InterPro" id="IPR046373">
    <property type="entry name" value="Acyl-CoA_Oxase/DH_mid-dom_sf"/>
</dbReference>
<keyword evidence="4 7" id="KW-0274">FAD</keyword>
<feature type="domain" description="Acyl-CoA dehydrogenase/oxidase C-terminal" evidence="9">
    <location>
        <begin position="311"/>
        <end position="454"/>
    </location>
</feature>
<evidence type="ECO:0000256" key="1">
    <source>
        <dbReference type="ARBA" id="ARBA00001974"/>
    </source>
</evidence>
<dbReference type="GO" id="GO:0008470">
    <property type="term" value="F:3-methylbutanoyl-CoA dehydrogenase activity"/>
    <property type="evidence" value="ECO:0007669"/>
    <property type="project" value="TreeGrafter"/>
</dbReference>
<dbReference type="FunFam" id="1.10.540.10:FF:000002">
    <property type="entry name" value="Acyl-CoA dehydrogenase FadE19"/>
    <property type="match status" value="1"/>
</dbReference>
<dbReference type="PANTHER" id="PTHR43884:SF12">
    <property type="entry name" value="ISOVALERYL-COA DEHYDROGENASE, MITOCHONDRIAL-RELATED"/>
    <property type="match status" value="1"/>
</dbReference>
<dbReference type="InterPro" id="IPR006091">
    <property type="entry name" value="Acyl-CoA_Oxase/DH_mid-dom"/>
</dbReference>
<feature type="domain" description="Acyl-CoA oxidase/dehydrogenase middle" evidence="10">
    <location>
        <begin position="192"/>
        <end position="293"/>
    </location>
</feature>
<dbReference type="PROSITE" id="PS00073">
    <property type="entry name" value="ACYL_COA_DH_2"/>
    <property type="match status" value="1"/>
</dbReference>
<dbReference type="Pfam" id="PF02771">
    <property type="entry name" value="Acyl-CoA_dh_N"/>
    <property type="match status" value="1"/>
</dbReference>
<comment type="catalytic activity">
    <reaction evidence="6">
        <text>(2S)-2-methylbutanoyl-CoA + oxidized [electron-transfer flavoprotein] + H(+) = (2E)-2-methylbut-2-enoyl-CoA + reduced [electron-transfer flavoprotein]</text>
        <dbReference type="Rhea" id="RHEA:48256"/>
        <dbReference type="Rhea" id="RHEA-COMP:10685"/>
        <dbReference type="Rhea" id="RHEA-COMP:10686"/>
        <dbReference type="ChEBI" id="CHEBI:15378"/>
        <dbReference type="ChEBI" id="CHEBI:57337"/>
        <dbReference type="ChEBI" id="CHEBI:57692"/>
        <dbReference type="ChEBI" id="CHEBI:58307"/>
        <dbReference type="ChEBI" id="CHEBI:88166"/>
    </reaction>
    <physiologicalReaction direction="left-to-right" evidence="6">
        <dbReference type="Rhea" id="RHEA:48257"/>
    </physiologicalReaction>
</comment>
<dbReference type="Pfam" id="PF00441">
    <property type="entry name" value="Acyl-CoA_dh_1"/>
    <property type="match status" value="1"/>
</dbReference>
<evidence type="ECO:0000259" key="9">
    <source>
        <dbReference type="Pfam" id="PF00441"/>
    </source>
</evidence>
<protein>
    <recommendedName>
        <fullName evidence="13">Isovaleryl-CoA dehydrogenase</fullName>
    </recommendedName>
</protein>
<dbReference type="SUPFAM" id="SSF47203">
    <property type="entry name" value="Acyl-CoA dehydrogenase C-terminal domain-like"/>
    <property type="match status" value="1"/>
</dbReference>
<evidence type="ECO:0000259" key="11">
    <source>
        <dbReference type="Pfam" id="PF02771"/>
    </source>
</evidence>
<gene>
    <name evidence="12" type="ORF">PAUS00366_LOCUS6060</name>
</gene>
<evidence type="ECO:0000256" key="3">
    <source>
        <dbReference type="ARBA" id="ARBA00022630"/>
    </source>
</evidence>
<feature type="compositionally biased region" description="Basic and acidic residues" evidence="8">
    <location>
        <begin position="445"/>
        <end position="462"/>
    </location>
</feature>
<dbReference type="InterPro" id="IPR013786">
    <property type="entry name" value="AcylCoA_DH/ox_N"/>
</dbReference>
<name>A0A7S4AF26_9STRA</name>
<dbReference type="InterPro" id="IPR009075">
    <property type="entry name" value="AcylCo_DH/oxidase_C"/>
</dbReference>
<dbReference type="GO" id="GO:0050660">
    <property type="term" value="F:flavin adenine dinucleotide binding"/>
    <property type="evidence" value="ECO:0007669"/>
    <property type="project" value="InterPro"/>
</dbReference>
<proteinExistence type="inferred from homology"/>
<dbReference type="InterPro" id="IPR036250">
    <property type="entry name" value="AcylCo_DH-like_C"/>
</dbReference>
<reference evidence="12" key="1">
    <citation type="submission" date="2021-01" db="EMBL/GenBank/DDBJ databases">
        <authorList>
            <person name="Corre E."/>
            <person name="Pelletier E."/>
            <person name="Niang G."/>
            <person name="Scheremetjew M."/>
            <person name="Finn R."/>
            <person name="Kale V."/>
            <person name="Holt S."/>
            <person name="Cochrane G."/>
            <person name="Meng A."/>
            <person name="Brown T."/>
            <person name="Cohen L."/>
        </authorList>
    </citation>
    <scope>NUCLEOTIDE SEQUENCE</scope>
    <source>
        <strain evidence="12">10249 10 AB</strain>
    </source>
</reference>
<evidence type="ECO:0000256" key="4">
    <source>
        <dbReference type="ARBA" id="ARBA00022827"/>
    </source>
</evidence>
<comment type="similarity">
    <text evidence="2 7">Belongs to the acyl-CoA dehydrogenase family.</text>
</comment>
<dbReference type="EMBL" id="HBIX01007812">
    <property type="protein sequence ID" value="CAE0713308.1"/>
    <property type="molecule type" value="Transcribed_RNA"/>
</dbReference>
<feature type="domain" description="Acyl-CoA dehydrogenase/oxidase N-terminal" evidence="11">
    <location>
        <begin position="75"/>
        <end position="187"/>
    </location>
</feature>
<evidence type="ECO:0000259" key="10">
    <source>
        <dbReference type="Pfam" id="PF02770"/>
    </source>
</evidence>
<sequence>MLKLLPTSKHWSPLWRQALRRCSTKNQHQHVHNNARSTGTSSPSAFKFCSRGFSSTSATLSSSSSSSLTDFFNPTDTHFQLRSMLRDFVKKEVEPQALEFDRTETFNLALLKQLGDLGLLGLTVEEEYGGTGLDASAVALVHEELSYSDPGLCLSYLAHSLLLVNNLSINGSLEQKQKFLPSVVTGEHLGGMGMSEPNAGTNVLGMSTKAVQDESTKSWHLTGRKMWITNGTLDGGKTTGDLFLVYARTGPNRSDLTSFLVEKDMPGFSVGQKIQDKLGMRASPTTELVFDDVPIPPENVIGEVNGATLCMMRNLEIERIGLAAMALGIARRCINVMNNYATHERKAFGKPLADFGQIQSAIATSYAEYMAGRTYVYAMARTLDLKSHGNGLDADGTKLYCAQMAKTIADRSIQVLGGYGYVGEYNVERLWRDSKLLEIGGGTNESHHKNMMRDLKKLPDLE</sequence>
<feature type="region of interest" description="Disordered" evidence="8">
    <location>
        <begin position="442"/>
        <end position="462"/>
    </location>
</feature>